<sequence>MAILVDTNVILDVVTNDPKWADWAIKSLEAHEDLELTINPAIYAELCFGYQSAEQVDDLIKRFGFRYEEIPREGLHRAAHAFRKYKQRGGTKTFVLPDFFIGGHAEAAKHRLITRDVTRYESYFPKLSLISP</sequence>
<comment type="similarity">
    <text evidence="7">Belongs to the PINc/VapC protein family.</text>
</comment>
<evidence type="ECO:0000256" key="3">
    <source>
        <dbReference type="ARBA" id="ARBA00022722"/>
    </source>
</evidence>
<evidence type="ECO:0000256" key="5">
    <source>
        <dbReference type="ARBA" id="ARBA00022801"/>
    </source>
</evidence>
<evidence type="ECO:0000256" key="7">
    <source>
        <dbReference type="ARBA" id="ARBA00038093"/>
    </source>
</evidence>
<organism evidence="9 10">
    <name type="scientific">Haloferula chungangensis</name>
    <dbReference type="NCBI Taxonomy" id="1048331"/>
    <lineage>
        <taxon>Bacteria</taxon>
        <taxon>Pseudomonadati</taxon>
        <taxon>Verrucomicrobiota</taxon>
        <taxon>Verrucomicrobiia</taxon>
        <taxon>Verrucomicrobiales</taxon>
        <taxon>Verrucomicrobiaceae</taxon>
        <taxon>Haloferula</taxon>
    </lineage>
</organism>
<dbReference type="RefSeq" id="WP_379711624.1">
    <property type="nucleotide sequence ID" value="NZ_JBHTBS010000004.1"/>
</dbReference>
<evidence type="ECO:0000313" key="10">
    <source>
        <dbReference type="Proteomes" id="UP001596472"/>
    </source>
</evidence>
<comment type="caution">
    <text evidence="9">The sequence shown here is derived from an EMBL/GenBank/DDBJ whole genome shotgun (WGS) entry which is preliminary data.</text>
</comment>
<gene>
    <name evidence="9" type="ORF">ACFQY0_09405</name>
</gene>
<protein>
    <submittedName>
        <fullName evidence="9">Type II toxin-antitoxin system VapC family toxin</fullName>
    </submittedName>
</protein>
<evidence type="ECO:0000256" key="2">
    <source>
        <dbReference type="ARBA" id="ARBA00022649"/>
    </source>
</evidence>
<dbReference type="PANTHER" id="PTHR33653:SF1">
    <property type="entry name" value="RIBONUCLEASE VAPC2"/>
    <property type="match status" value="1"/>
</dbReference>
<dbReference type="PANTHER" id="PTHR33653">
    <property type="entry name" value="RIBONUCLEASE VAPC2"/>
    <property type="match status" value="1"/>
</dbReference>
<dbReference type="InterPro" id="IPR050556">
    <property type="entry name" value="Type_II_TA_system_RNase"/>
</dbReference>
<keyword evidence="5" id="KW-0378">Hydrolase</keyword>
<keyword evidence="6" id="KW-0460">Magnesium</keyword>
<dbReference type="Pfam" id="PF01850">
    <property type="entry name" value="PIN"/>
    <property type="match status" value="1"/>
</dbReference>
<keyword evidence="3" id="KW-0540">Nuclease</keyword>
<evidence type="ECO:0000256" key="1">
    <source>
        <dbReference type="ARBA" id="ARBA00001946"/>
    </source>
</evidence>
<keyword evidence="10" id="KW-1185">Reference proteome</keyword>
<feature type="domain" description="PIN" evidence="8">
    <location>
        <begin position="3"/>
        <end position="116"/>
    </location>
</feature>
<dbReference type="InterPro" id="IPR002716">
    <property type="entry name" value="PIN_dom"/>
</dbReference>
<keyword evidence="2" id="KW-1277">Toxin-antitoxin system</keyword>
<dbReference type="EMBL" id="JBHTBS010000004">
    <property type="protein sequence ID" value="MFC7337390.1"/>
    <property type="molecule type" value="Genomic_DNA"/>
</dbReference>
<evidence type="ECO:0000259" key="8">
    <source>
        <dbReference type="Pfam" id="PF01850"/>
    </source>
</evidence>
<dbReference type="Proteomes" id="UP001596472">
    <property type="component" value="Unassembled WGS sequence"/>
</dbReference>
<evidence type="ECO:0000256" key="6">
    <source>
        <dbReference type="ARBA" id="ARBA00022842"/>
    </source>
</evidence>
<dbReference type="SUPFAM" id="SSF88723">
    <property type="entry name" value="PIN domain-like"/>
    <property type="match status" value="1"/>
</dbReference>
<name>A0ABW2L752_9BACT</name>
<dbReference type="InterPro" id="IPR029060">
    <property type="entry name" value="PIN-like_dom_sf"/>
</dbReference>
<evidence type="ECO:0000313" key="9">
    <source>
        <dbReference type="EMBL" id="MFC7337390.1"/>
    </source>
</evidence>
<reference evidence="10" key="1">
    <citation type="journal article" date="2019" name="Int. J. Syst. Evol. Microbiol.">
        <title>The Global Catalogue of Microorganisms (GCM) 10K type strain sequencing project: providing services to taxonomists for standard genome sequencing and annotation.</title>
        <authorList>
            <consortium name="The Broad Institute Genomics Platform"/>
            <consortium name="The Broad Institute Genome Sequencing Center for Infectious Disease"/>
            <person name="Wu L."/>
            <person name="Ma J."/>
        </authorList>
    </citation>
    <scope>NUCLEOTIDE SEQUENCE [LARGE SCALE GENOMIC DNA]</scope>
    <source>
        <strain evidence="10">CGMCC 4.1467</strain>
    </source>
</reference>
<comment type="cofactor">
    <cofactor evidence="1">
        <name>Mg(2+)</name>
        <dbReference type="ChEBI" id="CHEBI:18420"/>
    </cofactor>
</comment>
<evidence type="ECO:0000256" key="4">
    <source>
        <dbReference type="ARBA" id="ARBA00022723"/>
    </source>
</evidence>
<dbReference type="Gene3D" id="3.40.50.1010">
    <property type="entry name" value="5'-nuclease"/>
    <property type="match status" value="1"/>
</dbReference>
<keyword evidence="4" id="KW-0479">Metal-binding</keyword>
<accession>A0ABW2L752</accession>
<proteinExistence type="inferred from homology"/>